<evidence type="ECO:0000256" key="1">
    <source>
        <dbReference type="SAM" id="MobiDB-lite"/>
    </source>
</evidence>
<sequence>MTHLHAVRLAFGLSFLVAQAAYADSDRPITSSPFDPQAKAVELFAGIEAGVVTAKLVARGSAGGNLFLTNHTQEPLTVQMPDAFVGVPVHAQFGASNIPSPFGQMQGMGNAGAGNRPQPVGAGTGSTGTGSGQNGIGNNGPGIFGNNAQQGFFSIPANRTLRVPYTSVCLQHGMQDPTPRVTFQLMPVEIYTTDPVLQALIHQVGDKETPQRTLQAAVWNIANGLTWQELAEKGTSPVRIPGDNYFSSSQIKNARQLVSDVQGTIRESNSLESPTNSPRVARAAR</sequence>
<organism evidence="3 4">
    <name type="scientific">Planctomicrobium piriforme</name>
    <dbReference type="NCBI Taxonomy" id="1576369"/>
    <lineage>
        <taxon>Bacteria</taxon>
        <taxon>Pseudomonadati</taxon>
        <taxon>Planctomycetota</taxon>
        <taxon>Planctomycetia</taxon>
        <taxon>Planctomycetales</taxon>
        <taxon>Planctomycetaceae</taxon>
        <taxon>Planctomicrobium</taxon>
    </lineage>
</organism>
<feature type="region of interest" description="Disordered" evidence="1">
    <location>
        <begin position="264"/>
        <end position="285"/>
    </location>
</feature>
<keyword evidence="4" id="KW-1185">Reference proteome</keyword>
<protein>
    <submittedName>
        <fullName evidence="3">Uncharacterized protein</fullName>
    </submittedName>
</protein>
<dbReference type="OrthoDB" id="257181at2"/>
<proteinExistence type="predicted"/>
<keyword evidence="2" id="KW-0732">Signal</keyword>
<evidence type="ECO:0000313" key="3">
    <source>
        <dbReference type="EMBL" id="SFH99224.1"/>
    </source>
</evidence>
<reference evidence="4" key="1">
    <citation type="submission" date="2016-10" db="EMBL/GenBank/DDBJ databases">
        <authorList>
            <person name="Varghese N."/>
            <person name="Submissions S."/>
        </authorList>
    </citation>
    <scope>NUCLEOTIDE SEQUENCE [LARGE SCALE GENOMIC DNA]</scope>
    <source>
        <strain evidence="4">DSM 26348</strain>
    </source>
</reference>
<feature type="signal peptide" evidence="2">
    <location>
        <begin position="1"/>
        <end position="23"/>
    </location>
</feature>
<dbReference type="Proteomes" id="UP000199518">
    <property type="component" value="Unassembled WGS sequence"/>
</dbReference>
<evidence type="ECO:0000256" key="2">
    <source>
        <dbReference type="SAM" id="SignalP"/>
    </source>
</evidence>
<dbReference type="EMBL" id="FOQD01000004">
    <property type="protein sequence ID" value="SFH99224.1"/>
    <property type="molecule type" value="Genomic_DNA"/>
</dbReference>
<dbReference type="RefSeq" id="WP_139228314.1">
    <property type="nucleotide sequence ID" value="NZ_FOQD01000004.1"/>
</dbReference>
<feature type="compositionally biased region" description="Polar residues" evidence="1">
    <location>
        <begin position="264"/>
        <end position="278"/>
    </location>
</feature>
<dbReference type="AlphaFoldDB" id="A0A1I3EJR5"/>
<feature type="chain" id="PRO_5011566707" evidence="2">
    <location>
        <begin position="24"/>
        <end position="285"/>
    </location>
</feature>
<feature type="region of interest" description="Disordered" evidence="1">
    <location>
        <begin position="108"/>
        <end position="143"/>
    </location>
</feature>
<gene>
    <name evidence="3" type="ORF">SAMN05421753_104255</name>
</gene>
<name>A0A1I3EJR5_9PLAN</name>
<feature type="compositionally biased region" description="Gly residues" evidence="1">
    <location>
        <begin position="122"/>
        <end position="143"/>
    </location>
</feature>
<evidence type="ECO:0000313" key="4">
    <source>
        <dbReference type="Proteomes" id="UP000199518"/>
    </source>
</evidence>
<accession>A0A1I3EJR5</accession>